<dbReference type="EMBL" id="AP014685">
    <property type="protein sequence ID" value="BAR59834.1"/>
    <property type="molecule type" value="Genomic_DNA"/>
</dbReference>
<name>A0A0E4FXV6_9BRAD</name>
<evidence type="ECO:0000313" key="2">
    <source>
        <dbReference type="EMBL" id="BAR59834.1"/>
    </source>
</evidence>
<evidence type="ECO:0000313" key="3">
    <source>
        <dbReference type="Proteomes" id="UP000063308"/>
    </source>
</evidence>
<dbReference type="Proteomes" id="UP000063308">
    <property type="component" value="Chromosome"/>
</dbReference>
<accession>A0A0E4FXV6</accession>
<gene>
    <name evidence="2" type="ORF">NK6_6683</name>
</gene>
<evidence type="ECO:0000256" key="1">
    <source>
        <dbReference type="SAM" id="MobiDB-lite"/>
    </source>
</evidence>
<feature type="region of interest" description="Disordered" evidence="1">
    <location>
        <begin position="1"/>
        <end position="31"/>
    </location>
</feature>
<sequence length="53" mass="5896">MSQASTPIDPAGKTPAESHISSCPHDVHQPRPIVLENAVDRCDTLYGRDRRLR</sequence>
<dbReference type="AlphaFoldDB" id="A0A0E4FXV6"/>
<protein>
    <submittedName>
        <fullName evidence="2">Uncharacterized protein</fullName>
    </submittedName>
</protein>
<organism evidence="2 3">
    <name type="scientific">Bradyrhizobium diazoefficiens</name>
    <dbReference type="NCBI Taxonomy" id="1355477"/>
    <lineage>
        <taxon>Bacteria</taxon>
        <taxon>Pseudomonadati</taxon>
        <taxon>Pseudomonadota</taxon>
        <taxon>Alphaproteobacteria</taxon>
        <taxon>Hyphomicrobiales</taxon>
        <taxon>Nitrobacteraceae</taxon>
        <taxon>Bradyrhizobium</taxon>
    </lineage>
</organism>
<proteinExistence type="predicted"/>
<reference evidence="2 3" key="1">
    <citation type="submission" date="2014-11" db="EMBL/GenBank/DDBJ databases">
        <title>Symbiosis island explosion on the genome of extra-slow-growing strains of soybean bradyrhizobia with massive insertion sequences.</title>
        <authorList>
            <person name="Iida T."/>
            <person name="Minamisawa K."/>
        </authorList>
    </citation>
    <scope>NUCLEOTIDE SEQUENCE [LARGE SCALE GENOMIC DNA]</scope>
    <source>
        <strain evidence="2 3">NK6</strain>
    </source>
</reference>